<name>A0AAV4MQG3_CAEEX</name>
<comment type="caution">
    <text evidence="1">The sequence shown here is derived from an EMBL/GenBank/DDBJ whole genome shotgun (WGS) entry which is preliminary data.</text>
</comment>
<dbReference type="AlphaFoldDB" id="A0AAV4MQG3"/>
<sequence>MFVVELDTKSSAPNKAPELSSRRNFIINELQSKNDALTHTLQINYFSLLALHPALINGRRAKGKRITGLCLLQGERLYLSSGLK</sequence>
<evidence type="ECO:0000313" key="1">
    <source>
        <dbReference type="EMBL" id="GIX74671.1"/>
    </source>
</evidence>
<evidence type="ECO:0000313" key="2">
    <source>
        <dbReference type="Proteomes" id="UP001054945"/>
    </source>
</evidence>
<keyword evidence="2" id="KW-1185">Reference proteome</keyword>
<dbReference type="EMBL" id="BPLR01002520">
    <property type="protein sequence ID" value="GIX74671.1"/>
    <property type="molecule type" value="Genomic_DNA"/>
</dbReference>
<proteinExistence type="predicted"/>
<accession>A0AAV4MQG3</accession>
<protein>
    <submittedName>
        <fullName evidence="1">Uncharacterized protein</fullName>
    </submittedName>
</protein>
<organism evidence="1 2">
    <name type="scientific">Caerostris extrusa</name>
    <name type="common">Bark spider</name>
    <name type="synonym">Caerostris bankana</name>
    <dbReference type="NCBI Taxonomy" id="172846"/>
    <lineage>
        <taxon>Eukaryota</taxon>
        <taxon>Metazoa</taxon>
        <taxon>Ecdysozoa</taxon>
        <taxon>Arthropoda</taxon>
        <taxon>Chelicerata</taxon>
        <taxon>Arachnida</taxon>
        <taxon>Araneae</taxon>
        <taxon>Araneomorphae</taxon>
        <taxon>Entelegynae</taxon>
        <taxon>Araneoidea</taxon>
        <taxon>Araneidae</taxon>
        <taxon>Caerostris</taxon>
    </lineage>
</organism>
<gene>
    <name evidence="1" type="ORF">CEXT_92961</name>
</gene>
<dbReference type="Proteomes" id="UP001054945">
    <property type="component" value="Unassembled WGS sequence"/>
</dbReference>
<reference evidence="1 2" key="1">
    <citation type="submission" date="2021-06" db="EMBL/GenBank/DDBJ databases">
        <title>Caerostris extrusa draft genome.</title>
        <authorList>
            <person name="Kono N."/>
            <person name="Arakawa K."/>
        </authorList>
    </citation>
    <scope>NUCLEOTIDE SEQUENCE [LARGE SCALE GENOMIC DNA]</scope>
</reference>